<dbReference type="EMBL" id="CDMZ01000024">
    <property type="protein sequence ID" value="CEM04725.1"/>
    <property type="molecule type" value="Genomic_DNA"/>
</dbReference>
<sequence>MERPASFRLRDYIVDFQRSVEALSVDHSSSDQQDDFPPGERQNSSCTGSPVEAALQFRSHLVSPDELSAPQQTDLRSSLNHEHRASSKGGEGETAAEESGGRAVRDGGLDGNGPAFCPTGGVAGAVEGERDEEEEEEEKPRPPPTESEERTIPVAARPLSGNASISSEREKYTEKGGPVQYARGHSPALHPPNPKEGENSISTCRKVLSTTPHLSGGQHPNLRHVKEEIGARPVPVSLSGAKTRGGTRPQSAPSVLPSAQPPYLMARRGPPQFGRGEREAPMSHAPPPVPQHQVPSLTPQRPFPLSSSSAKRPPDSVRASRRASGASSGSVGHPSLGAEKAKEKEPHLPVKMKETSLLPSFGKAEVCGEEVGEEGGGEAVRLQLSVSRGTGAERGEEMLEKPASTLARVEPDSGVRNDRPRRIGGEPVPPSRSLQRRGAGGGRRSAERLGMWLAEKKRENERLLDSVGLSRELKKGEREGTGLLPRSPHTSLRNSRTFKKRGRSVPRRRGRGPVGRDRGGERVWIRDYGSVSVLGQEPEPWRSGFVPVSPFSWRCNLDDWETSENSFSSSLSAPSSLDELARITGKGKGGNGKEGLVQRVHGDRHSLRYAKLIRASEGQGCAPTFPFPGAGRGGTGTHQQGALAGRILSLRPVVGASTGAGSSALVPWFPPSSGAPGAVKAHAQAGKDGSPTSPLSAALRQRGDAYAVCSLSGSGTSSAAALSPLAAAYPTETSRPESELFDETFGGIFGVGGVGLADGLTGLRAAQGGASANPLLSGPSGDGLSGLLLPSPTSGSLQHFSDFERVVRSLSDTELLALFREQRGQHGDASEAARGVERKEQNADSPDEPPTASKHNSSVPLHASASREPPTLSSPLPPHSPPLSKPDATDASRIRTSHEVSRATQPLPKPSKREGCAPVVKSGGARRQLAPTPPIAPTQCRPSTSPRPPTLAASVSELLDRLEAGESLSGVIPPGESITGVIPPISSEDVMRMSRGEVGVDDDGNIPPLPLVNDSLLLSSSGGDLTMRGFQPLGEGATGEGVELSGLRLHSRSAVDAASLMQSGADLRDPTAAAFDLLASIAKALSVTPAGDPETVKSPQQILSEEEKNFVVSQDDRESPLSVRESREERGISPPVDSLGGGKTEEHRRGEPAGGEAELSSPGGKRRRVGSILRLPHPSLPPFGVPDPLHSKEKKPTSLKGLADSLQKLPLPTLPPHTRPSSAPPQSSKTVRPGALPTVGALCRMRRRTERSGGHMMRSVSADGRIGGQRGRVQRVPLHSPAVPPDSRSVSAHRPIAAALMNGEKISGKERQRQGRSPHRSHLLPSAKKETATAPLQESFPVGVSAPSPHTVTIREFLHSPSVQTQEVGLESSEEPPPYRPRDREFPFPATIASPPLVPGFAPHLPHLEGKQKERGTHPSTTLRPQHPNTTPSSPPLPDSHTVHLRGQVVGRQEGFSHFLQEIKYQQRTFPSASMGGSLEGLSSPGGLRFLPWGPLSSPGGLGRGALSLSRLGEDRERELEGGNGGFRVPRKTPLPDAQQPSLSVNLSPGGVGTAGVMGGPREGPISLPSPSSAFAPVCPPASLTARLQSEGQQEINGPNVTPSGRLWGILHRVMREAEEEEKNVGGKSARNPSGSFGDSSTISRFLSLGPHANTAPQTSSGPLQRRLDGAPPQPDPGFVIRLSSSLEREHVSAGLLARGTHGGVEEEGERTAREGAVENGREGVRSKCESEREQRGGDETVKRGGDETVKRGGDRTGSVCTPSFPVETSGNDTSVCELSRLPPAESAQRVQRTDRDREESPVTVFMKEGATSRSQMKGIPPEGERKKMPPASAAKPRCLEAADEDLGWRHTVSRLGFESNVLFPLHSPVVHRERAGRVAPVSSATAVLERPIDNQARESQGRRSIADRETNPRNGQVSDRSLLPSAGNESQNEKHVAVPDPRPSVGQHTRALAGSPAEIADEFRGGFRLSPLMPVDPTAFPSSQPSVLAAPLGASQSANEGSRENSHTRMPAERLSTAEDETTQWVDVIPLRVSAAPPFSLSR</sequence>
<feature type="region of interest" description="Disordered" evidence="1">
    <location>
        <begin position="1089"/>
        <end position="1238"/>
    </location>
</feature>
<feature type="region of interest" description="Disordered" evidence="1">
    <location>
        <begin position="369"/>
        <end position="451"/>
    </location>
</feature>
<feature type="compositionally biased region" description="Polar residues" evidence="1">
    <location>
        <begin position="1418"/>
        <end position="1432"/>
    </location>
</feature>
<feature type="region of interest" description="Disordered" evidence="1">
    <location>
        <begin position="23"/>
        <end position="201"/>
    </location>
</feature>
<feature type="region of interest" description="Disordered" evidence="1">
    <location>
        <begin position="1695"/>
        <end position="1778"/>
    </location>
</feature>
<feature type="compositionally biased region" description="Low complexity" evidence="1">
    <location>
        <begin position="322"/>
        <end position="332"/>
    </location>
</feature>
<feature type="compositionally biased region" description="Basic and acidic residues" evidence="1">
    <location>
        <begin position="99"/>
        <end position="108"/>
    </location>
</feature>
<feature type="compositionally biased region" description="Basic and acidic residues" evidence="1">
    <location>
        <begin position="2002"/>
        <end position="2013"/>
    </location>
</feature>
<name>A0A0G4F059_9ALVE</name>
<feature type="region of interest" description="Disordered" evidence="1">
    <location>
        <begin position="1515"/>
        <end position="1545"/>
    </location>
</feature>
<feature type="region of interest" description="Disordered" evidence="1">
    <location>
        <begin position="1977"/>
        <end position="2022"/>
    </location>
</feature>
<feature type="compositionally biased region" description="Pro residues" evidence="1">
    <location>
        <begin position="875"/>
        <end position="884"/>
    </location>
</feature>
<proteinExistence type="predicted"/>
<organism evidence="2">
    <name type="scientific">Chromera velia CCMP2878</name>
    <dbReference type="NCBI Taxonomy" id="1169474"/>
    <lineage>
        <taxon>Eukaryota</taxon>
        <taxon>Sar</taxon>
        <taxon>Alveolata</taxon>
        <taxon>Colpodellida</taxon>
        <taxon>Chromeraceae</taxon>
        <taxon>Chromera</taxon>
    </lineage>
</organism>
<feature type="region of interest" description="Disordered" evidence="1">
    <location>
        <begin position="1619"/>
        <end position="1680"/>
    </location>
</feature>
<evidence type="ECO:0000313" key="2">
    <source>
        <dbReference type="EMBL" id="CEM04725.1"/>
    </source>
</evidence>
<feature type="compositionally biased region" description="Basic and acidic residues" evidence="1">
    <location>
        <begin position="391"/>
        <end position="400"/>
    </location>
</feature>
<feature type="compositionally biased region" description="Basic and acidic residues" evidence="1">
    <location>
        <begin position="339"/>
        <end position="354"/>
    </location>
</feature>
<feature type="region of interest" description="Disordered" evidence="1">
    <location>
        <begin position="227"/>
        <end position="356"/>
    </location>
</feature>
<feature type="compositionally biased region" description="Basic and acidic residues" evidence="1">
    <location>
        <begin position="1406"/>
        <end position="1417"/>
    </location>
</feature>
<feature type="compositionally biased region" description="Polar residues" evidence="1">
    <location>
        <begin position="1631"/>
        <end position="1645"/>
    </location>
</feature>
<feature type="region of interest" description="Disordered" evidence="1">
    <location>
        <begin position="677"/>
        <end position="696"/>
    </location>
</feature>
<feature type="compositionally biased region" description="Basic and acidic residues" evidence="1">
    <location>
        <begin position="887"/>
        <end position="901"/>
    </location>
</feature>
<protein>
    <submittedName>
        <fullName evidence="2">Uncharacterized protein</fullName>
    </submittedName>
</protein>
<accession>A0A0G4F059</accession>
<feature type="compositionally biased region" description="Basic and acidic residues" evidence="1">
    <location>
        <begin position="1710"/>
        <end position="1755"/>
    </location>
</feature>
<feature type="compositionally biased region" description="Polar residues" evidence="1">
    <location>
        <begin position="1759"/>
        <end position="1777"/>
    </location>
</feature>
<feature type="compositionally biased region" description="Polar residues" evidence="1">
    <location>
        <begin position="1219"/>
        <end position="1230"/>
    </location>
</feature>
<feature type="compositionally biased region" description="Basic and acidic residues" evidence="1">
    <location>
        <begin position="821"/>
        <end position="842"/>
    </location>
</feature>
<feature type="compositionally biased region" description="Basic and acidic residues" evidence="1">
    <location>
        <begin position="409"/>
        <end position="424"/>
    </location>
</feature>
<feature type="region of interest" description="Disordered" evidence="1">
    <location>
        <begin position="1301"/>
        <end position="1347"/>
    </location>
</feature>
<feature type="region of interest" description="Disordered" evidence="1">
    <location>
        <begin position="1811"/>
        <end position="1834"/>
    </location>
</feature>
<feature type="compositionally biased region" description="Basic and acidic residues" evidence="1">
    <location>
        <begin position="1891"/>
        <end position="1912"/>
    </location>
</feature>
<feature type="region of interest" description="Disordered" evidence="1">
    <location>
        <begin position="821"/>
        <end position="950"/>
    </location>
</feature>
<feature type="compositionally biased region" description="Basic and acidic residues" evidence="1">
    <location>
        <begin position="1105"/>
        <end position="1131"/>
    </location>
</feature>
<gene>
    <name evidence="2" type="ORF">Cvel_14386</name>
</gene>
<feature type="region of interest" description="Disordered" evidence="1">
    <location>
        <begin position="1360"/>
        <end position="1442"/>
    </location>
</feature>
<feature type="compositionally biased region" description="Polar residues" evidence="1">
    <location>
        <begin position="69"/>
        <end position="78"/>
    </location>
</feature>
<feature type="region of interest" description="Disordered" evidence="1">
    <location>
        <begin position="476"/>
        <end position="518"/>
    </location>
</feature>
<reference evidence="2" key="1">
    <citation type="submission" date="2014-11" db="EMBL/GenBank/DDBJ databases">
        <authorList>
            <person name="Otto D Thomas"/>
            <person name="Naeem Raeece"/>
        </authorList>
    </citation>
    <scope>NUCLEOTIDE SEQUENCE</scope>
</reference>
<feature type="compositionally biased region" description="Basic residues" evidence="1">
    <location>
        <begin position="496"/>
        <end position="511"/>
    </location>
</feature>
<dbReference type="VEuPathDB" id="CryptoDB:Cvel_14386"/>
<evidence type="ECO:0000256" key="1">
    <source>
        <dbReference type="SAM" id="MobiDB-lite"/>
    </source>
</evidence>
<feature type="region of interest" description="Disordered" evidence="1">
    <location>
        <begin position="1890"/>
        <end position="1957"/>
    </location>
</feature>